<evidence type="ECO:0000256" key="2">
    <source>
        <dbReference type="ARBA" id="ARBA00022679"/>
    </source>
</evidence>
<dbReference type="GO" id="GO:0016747">
    <property type="term" value="F:acyltransferase activity, transferring groups other than amino-acyl groups"/>
    <property type="evidence" value="ECO:0007669"/>
    <property type="project" value="InterPro"/>
</dbReference>
<proteinExistence type="inferred from homology"/>
<comment type="similarity">
    <text evidence="1">Belongs to the thiolase-like superfamily. Chalcone/stilbene synthases family.</text>
</comment>
<dbReference type="AlphaFoldDB" id="A0A1V2IA15"/>
<dbReference type="EMBL" id="MOMC01000032">
    <property type="protein sequence ID" value="ONH29509.1"/>
    <property type="molecule type" value="Genomic_DNA"/>
</dbReference>
<gene>
    <name evidence="6" type="ORF">BL253_16730</name>
</gene>
<keyword evidence="2" id="KW-0808">Transferase</keyword>
<dbReference type="GO" id="GO:0030639">
    <property type="term" value="P:polyketide biosynthetic process"/>
    <property type="evidence" value="ECO:0007669"/>
    <property type="project" value="TreeGrafter"/>
</dbReference>
<dbReference type="InterPro" id="IPR001099">
    <property type="entry name" value="Chalcone/stilbene_synt_N"/>
</dbReference>
<evidence type="ECO:0000259" key="4">
    <source>
        <dbReference type="Pfam" id="PF00195"/>
    </source>
</evidence>
<dbReference type="Pfam" id="PF02797">
    <property type="entry name" value="Chal_sti_synt_C"/>
    <property type="match status" value="1"/>
</dbReference>
<evidence type="ECO:0000256" key="1">
    <source>
        <dbReference type="ARBA" id="ARBA00005531"/>
    </source>
</evidence>
<feature type="domain" description="Chalcone/stilbene synthase N-terminal" evidence="4">
    <location>
        <begin position="59"/>
        <end position="197"/>
    </location>
</feature>
<dbReference type="Proteomes" id="UP000188929">
    <property type="component" value="Unassembled WGS sequence"/>
</dbReference>
<dbReference type="PANTHER" id="PTHR11877">
    <property type="entry name" value="HYDROXYMETHYLGLUTARYL-COA SYNTHASE"/>
    <property type="match status" value="1"/>
</dbReference>
<name>A0A1V2IA15_9ACTN</name>
<comment type="caution">
    <text evidence="6">The sequence shown here is derived from an EMBL/GenBank/DDBJ whole genome shotgun (WGS) entry which is preliminary data.</text>
</comment>
<evidence type="ECO:0000259" key="5">
    <source>
        <dbReference type="Pfam" id="PF02797"/>
    </source>
</evidence>
<protein>
    <submittedName>
        <fullName evidence="6">Stilbene synthase</fullName>
    </submittedName>
</protein>
<dbReference type="InterPro" id="IPR011141">
    <property type="entry name" value="Polyketide_synthase_type-III"/>
</dbReference>
<dbReference type="STRING" id="1834516.BL253_16730"/>
<dbReference type="Gene3D" id="3.40.47.10">
    <property type="match status" value="2"/>
</dbReference>
<sequence>MMLAVSAAAPGEPIAQTDIWDDFYAAVFDGVPDAHRLFVEANTVARRHLNWDPRTAFRDGFPAVGARVDAWERCAVELGRRTLPAVLAGQDRSKVGTFVMVSTTGYACPGPDSQLVAELGLRQDVRRVSVGHMGCYAALVGLRAAIDALTARPDELVLLTCVEVISAHFRSEPTREQAVTHGLFGDACASVLLGAVPDGDDLPAAPTCPANPAGAAGDPVAARDPVATSVPAAAGDPGDAAVSVGARVLATRTEVAPGTAEHMSIRVHEDGFHLRLSPAIPSLLRESTPGFVDRLLAGTGLGVGDIRHWVMHPGGPKIVDKVGAVFGLSEA</sequence>
<dbReference type="PANTHER" id="PTHR11877:SF46">
    <property type="entry name" value="TYPE III POLYKETIDE SYNTHASE A"/>
    <property type="match status" value="1"/>
</dbReference>
<dbReference type="InterPro" id="IPR016039">
    <property type="entry name" value="Thiolase-like"/>
</dbReference>
<reference evidence="7" key="1">
    <citation type="submission" date="2016-10" db="EMBL/GenBank/DDBJ databases">
        <title>Frankia sp. NRRL B-16386 Genome sequencing.</title>
        <authorList>
            <person name="Ghodhbane-Gtari F."/>
            <person name="Swanson E."/>
            <person name="Gueddou A."/>
            <person name="Hezbri K."/>
            <person name="Ktari K."/>
            <person name="Nouioui I."/>
            <person name="Morris K."/>
            <person name="Simpson S."/>
            <person name="Abebe-Akele F."/>
            <person name="Thomas K."/>
            <person name="Gtari M."/>
            <person name="Tisa L.S."/>
        </authorList>
    </citation>
    <scope>NUCLEOTIDE SEQUENCE [LARGE SCALE GENOMIC DNA]</scope>
    <source>
        <strain evidence="7">NRRL B-16386</strain>
    </source>
</reference>
<keyword evidence="7" id="KW-1185">Reference proteome</keyword>
<evidence type="ECO:0000313" key="6">
    <source>
        <dbReference type="EMBL" id="ONH29509.1"/>
    </source>
</evidence>
<dbReference type="Pfam" id="PF00195">
    <property type="entry name" value="Chal_sti_synt_N"/>
    <property type="match status" value="1"/>
</dbReference>
<feature type="active site" description="Acyl-thioester intermediate" evidence="3">
    <location>
        <position position="135"/>
    </location>
</feature>
<accession>A0A1V2IA15</accession>
<dbReference type="InterPro" id="IPR012328">
    <property type="entry name" value="Chalcone/stilbene_synt_C"/>
</dbReference>
<evidence type="ECO:0000256" key="3">
    <source>
        <dbReference type="PIRSR" id="PIRSR000451-1"/>
    </source>
</evidence>
<dbReference type="SUPFAM" id="SSF53901">
    <property type="entry name" value="Thiolase-like"/>
    <property type="match status" value="2"/>
</dbReference>
<organism evidence="6 7">
    <name type="scientific">Pseudofrankia asymbiotica</name>
    <dbReference type="NCBI Taxonomy" id="1834516"/>
    <lineage>
        <taxon>Bacteria</taxon>
        <taxon>Bacillati</taxon>
        <taxon>Actinomycetota</taxon>
        <taxon>Actinomycetes</taxon>
        <taxon>Frankiales</taxon>
        <taxon>Frankiaceae</taxon>
        <taxon>Pseudofrankia</taxon>
    </lineage>
</organism>
<feature type="domain" description="Chalcone/stilbene synthase C-terminal" evidence="5">
    <location>
        <begin position="253"/>
        <end position="329"/>
    </location>
</feature>
<evidence type="ECO:0000313" key="7">
    <source>
        <dbReference type="Proteomes" id="UP000188929"/>
    </source>
</evidence>
<dbReference type="PIRSF" id="PIRSF000451">
    <property type="entry name" value="PKS_III"/>
    <property type="match status" value="1"/>
</dbReference>